<gene>
    <name evidence="1" type="ORF">PVK06_047799</name>
</gene>
<evidence type="ECO:0000313" key="1">
    <source>
        <dbReference type="EMBL" id="KAK5771578.1"/>
    </source>
</evidence>
<dbReference type="EMBL" id="JARKNE010000013">
    <property type="protein sequence ID" value="KAK5771578.1"/>
    <property type="molecule type" value="Genomic_DNA"/>
</dbReference>
<reference evidence="1 2" key="1">
    <citation type="submission" date="2023-03" db="EMBL/GenBank/DDBJ databases">
        <title>WGS of Gossypium arboreum.</title>
        <authorList>
            <person name="Yu D."/>
        </authorList>
    </citation>
    <scope>NUCLEOTIDE SEQUENCE [LARGE SCALE GENOMIC DNA]</scope>
    <source>
        <tissue evidence="1">Leaf</tissue>
    </source>
</reference>
<evidence type="ECO:0000313" key="2">
    <source>
        <dbReference type="Proteomes" id="UP001358586"/>
    </source>
</evidence>
<dbReference type="Proteomes" id="UP001358586">
    <property type="component" value="Chromosome 13"/>
</dbReference>
<comment type="caution">
    <text evidence="1">The sequence shown here is derived from an EMBL/GenBank/DDBJ whole genome shotgun (WGS) entry which is preliminary data.</text>
</comment>
<keyword evidence="2" id="KW-1185">Reference proteome</keyword>
<name>A0ABR0MEL9_GOSAR</name>
<sequence length="69" mass="7663">MRQIDNLVEGDFIDGQATPNVEEKVHVGEEEVRAAFVNETNEDENIEKETTTNIVNAPKFVGATTDTLE</sequence>
<accession>A0ABR0MEL9</accession>
<protein>
    <submittedName>
        <fullName evidence="1">Uncharacterized protein</fullName>
    </submittedName>
</protein>
<organism evidence="1 2">
    <name type="scientific">Gossypium arboreum</name>
    <name type="common">Tree cotton</name>
    <name type="synonym">Gossypium nanking</name>
    <dbReference type="NCBI Taxonomy" id="29729"/>
    <lineage>
        <taxon>Eukaryota</taxon>
        <taxon>Viridiplantae</taxon>
        <taxon>Streptophyta</taxon>
        <taxon>Embryophyta</taxon>
        <taxon>Tracheophyta</taxon>
        <taxon>Spermatophyta</taxon>
        <taxon>Magnoliopsida</taxon>
        <taxon>eudicotyledons</taxon>
        <taxon>Gunneridae</taxon>
        <taxon>Pentapetalae</taxon>
        <taxon>rosids</taxon>
        <taxon>malvids</taxon>
        <taxon>Malvales</taxon>
        <taxon>Malvaceae</taxon>
        <taxon>Malvoideae</taxon>
        <taxon>Gossypium</taxon>
    </lineage>
</organism>
<proteinExistence type="predicted"/>